<dbReference type="Gene3D" id="3.90.25.10">
    <property type="entry name" value="UDP-galactose 4-epimerase, domain 1"/>
    <property type="match status" value="1"/>
</dbReference>
<sequence length="313" mass="34301">MASRSDLNGKRVLVTGASGFTGRYVADELKNLGCEVLGLGGSDHSAPDWASGLASVDRHYQVNLLDQDALREVLKTTRPDIIIHLAALAFVGHGSADDFYNVNLIGTRHLLQAVEEAEISLERLLIASSANVYGNSSEGRLDESVAPAPTNDYAISKLSMEYVVRLWQGRLPVTVVRPFNYTGRGQSENFLIPKIVSHFVRREPRIELGNLDVSRDFGDVRAVASAYGKLLQSADAIGRTVNVCSGTAYSLREVIDLCTQITGHSLEVSVNPKFVRSNEVKMLCGDNRLLQELTGSWTSPPLRKTLEWMLEEG</sequence>
<comment type="similarity">
    <text evidence="2">Belongs to the NAD(P)-dependent epimerase/dehydratase family.</text>
</comment>
<dbReference type="Pfam" id="PF01370">
    <property type="entry name" value="Epimerase"/>
    <property type="match status" value="1"/>
</dbReference>
<dbReference type="PANTHER" id="PTHR43000">
    <property type="entry name" value="DTDP-D-GLUCOSE 4,6-DEHYDRATASE-RELATED"/>
    <property type="match status" value="1"/>
</dbReference>
<dbReference type="Proteomes" id="UP000238049">
    <property type="component" value="Unassembled WGS sequence"/>
</dbReference>
<accession>A0A2S7A693</accession>
<dbReference type="SUPFAM" id="SSF51735">
    <property type="entry name" value="NAD(P)-binding Rossmann-fold domains"/>
    <property type="match status" value="1"/>
</dbReference>
<dbReference type="AlphaFoldDB" id="A0A2S7A693"/>
<organism evidence="4 5">
    <name type="scientific">Xanthomonas arboricola pv. guizotiae</name>
    <dbReference type="NCBI Taxonomy" id="487867"/>
    <lineage>
        <taxon>Bacteria</taxon>
        <taxon>Pseudomonadati</taxon>
        <taxon>Pseudomonadota</taxon>
        <taxon>Gammaproteobacteria</taxon>
        <taxon>Lysobacterales</taxon>
        <taxon>Lysobacteraceae</taxon>
        <taxon>Xanthomonas</taxon>
    </lineage>
</organism>
<evidence type="ECO:0000256" key="2">
    <source>
        <dbReference type="ARBA" id="ARBA00007637"/>
    </source>
</evidence>
<evidence type="ECO:0000256" key="1">
    <source>
        <dbReference type="ARBA" id="ARBA00005125"/>
    </source>
</evidence>
<reference evidence="4 5" key="1">
    <citation type="submission" date="2016-08" db="EMBL/GenBank/DDBJ databases">
        <title>Evolution of the type three secretion system and type three effector repertoires in Xanthomonas.</title>
        <authorList>
            <person name="Merda D."/>
            <person name="Briand M."/>
            <person name="Bosis E."/>
            <person name="Rousseau C."/>
            <person name="Portier P."/>
            <person name="Jacques M.-A."/>
            <person name="Fischer-Le Saux M."/>
        </authorList>
    </citation>
    <scope>NUCLEOTIDE SEQUENCE [LARGE SCALE GENOMIC DNA]</scope>
    <source>
        <strain evidence="4 5">CFBP 7409</strain>
    </source>
</reference>
<evidence type="ECO:0000313" key="4">
    <source>
        <dbReference type="EMBL" id="PPU03210.1"/>
    </source>
</evidence>
<proteinExistence type="inferred from homology"/>
<gene>
    <name evidence="4" type="ORF">XarbCFBP7409_03965</name>
</gene>
<dbReference type="Gene3D" id="3.40.50.720">
    <property type="entry name" value="NAD(P)-binding Rossmann-like Domain"/>
    <property type="match status" value="1"/>
</dbReference>
<comment type="pathway">
    <text evidence="1">Bacterial outer membrane biogenesis; LPS O-antigen biosynthesis.</text>
</comment>
<protein>
    <submittedName>
        <fullName evidence="4">GDP-mannose 4,6 dehydratase</fullName>
    </submittedName>
</protein>
<comment type="caution">
    <text evidence="4">The sequence shown here is derived from an EMBL/GenBank/DDBJ whole genome shotgun (WGS) entry which is preliminary data.</text>
</comment>
<evidence type="ECO:0000313" key="5">
    <source>
        <dbReference type="Proteomes" id="UP000238049"/>
    </source>
</evidence>
<dbReference type="InterPro" id="IPR036291">
    <property type="entry name" value="NAD(P)-bd_dom_sf"/>
</dbReference>
<dbReference type="InterPro" id="IPR001509">
    <property type="entry name" value="Epimerase_deHydtase"/>
</dbReference>
<dbReference type="RefSeq" id="WP_102580566.1">
    <property type="nucleotide sequence ID" value="NZ_MDSK01000006.1"/>
</dbReference>
<name>A0A2S7A693_9XANT</name>
<dbReference type="EMBL" id="MDSL01000005">
    <property type="protein sequence ID" value="PPU03210.1"/>
    <property type="molecule type" value="Genomic_DNA"/>
</dbReference>
<evidence type="ECO:0000259" key="3">
    <source>
        <dbReference type="Pfam" id="PF01370"/>
    </source>
</evidence>
<feature type="domain" description="NAD-dependent epimerase/dehydratase" evidence="3">
    <location>
        <begin position="12"/>
        <end position="244"/>
    </location>
</feature>